<name>A0ABP9CYH7_9BACT</name>
<dbReference type="PANTHER" id="PTHR30580:SF0">
    <property type="entry name" value="PRIMOSOMAL PROTEIN N"/>
    <property type="match status" value="1"/>
</dbReference>
<dbReference type="Proteomes" id="UP001500298">
    <property type="component" value="Unassembled WGS sequence"/>
</dbReference>
<dbReference type="InterPro" id="IPR042115">
    <property type="entry name" value="PriA_3primeBD_sf"/>
</dbReference>
<keyword evidence="10 11" id="KW-0413">Isomerase</keyword>
<dbReference type="Pfam" id="PF18074">
    <property type="entry name" value="PriA_C"/>
    <property type="match status" value="1"/>
</dbReference>
<dbReference type="InterPro" id="IPR027417">
    <property type="entry name" value="P-loop_NTPase"/>
</dbReference>
<dbReference type="Pfam" id="PF18319">
    <property type="entry name" value="Zn_ribbon_PriA"/>
    <property type="match status" value="1"/>
</dbReference>
<dbReference type="SMART" id="SM00490">
    <property type="entry name" value="HELICc"/>
    <property type="match status" value="1"/>
</dbReference>
<feature type="binding site" evidence="11">
    <location>
        <position position="544"/>
    </location>
    <ligand>
        <name>Zn(2+)</name>
        <dbReference type="ChEBI" id="CHEBI:29105"/>
        <label>1</label>
    </ligand>
</feature>
<evidence type="ECO:0000256" key="7">
    <source>
        <dbReference type="ARBA" id="ARBA00022833"/>
    </source>
</evidence>
<keyword evidence="6 11" id="KW-0347">Helicase</keyword>
<evidence type="ECO:0000256" key="6">
    <source>
        <dbReference type="ARBA" id="ARBA00022806"/>
    </source>
</evidence>
<dbReference type="Pfam" id="PF00271">
    <property type="entry name" value="Helicase_C"/>
    <property type="match status" value="1"/>
</dbReference>
<dbReference type="InterPro" id="IPR041236">
    <property type="entry name" value="PriA_C"/>
</dbReference>
<organism evidence="14 15">
    <name type="scientific">Algivirga pacifica</name>
    <dbReference type="NCBI Taxonomy" id="1162670"/>
    <lineage>
        <taxon>Bacteria</taxon>
        <taxon>Pseudomonadati</taxon>
        <taxon>Bacteroidota</taxon>
        <taxon>Cytophagia</taxon>
        <taxon>Cytophagales</taxon>
        <taxon>Flammeovirgaceae</taxon>
        <taxon>Algivirga</taxon>
    </lineage>
</organism>
<dbReference type="SMART" id="SM00487">
    <property type="entry name" value="DEXDc"/>
    <property type="match status" value="1"/>
</dbReference>
<comment type="subunit">
    <text evidence="11">Component of the replication restart primosome.</text>
</comment>
<dbReference type="RefSeq" id="WP_345368417.1">
    <property type="nucleotide sequence ID" value="NZ_BAABJX010000001.1"/>
</dbReference>
<gene>
    <name evidence="11 14" type="primary">priA</name>
    <name evidence="14" type="ORF">GCM10023331_00690</name>
</gene>
<evidence type="ECO:0000256" key="10">
    <source>
        <dbReference type="ARBA" id="ARBA00023235"/>
    </source>
</evidence>
<dbReference type="NCBIfam" id="TIGR00595">
    <property type="entry name" value="priA"/>
    <property type="match status" value="1"/>
</dbReference>
<comment type="similarity">
    <text evidence="11">Belongs to the helicase family. PriA subfamily.</text>
</comment>
<comment type="catalytic activity">
    <reaction evidence="11">
        <text>ATP + H2O = ADP + phosphate + H(+)</text>
        <dbReference type="Rhea" id="RHEA:13065"/>
        <dbReference type="ChEBI" id="CHEBI:15377"/>
        <dbReference type="ChEBI" id="CHEBI:15378"/>
        <dbReference type="ChEBI" id="CHEBI:30616"/>
        <dbReference type="ChEBI" id="CHEBI:43474"/>
        <dbReference type="ChEBI" id="CHEBI:456216"/>
        <dbReference type="EC" id="5.6.2.4"/>
    </reaction>
</comment>
<keyword evidence="8 11" id="KW-0067">ATP-binding</keyword>
<dbReference type="HAMAP" id="MF_00983">
    <property type="entry name" value="PriA"/>
    <property type="match status" value="1"/>
</dbReference>
<evidence type="ECO:0000256" key="9">
    <source>
        <dbReference type="ARBA" id="ARBA00023125"/>
    </source>
</evidence>
<accession>A0ABP9CYH7</accession>
<feature type="binding site" evidence="11">
    <location>
        <position position="587"/>
    </location>
    <ligand>
        <name>Zn(2+)</name>
        <dbReference type="ChEBI" id="CHEBI:29105"/>
        <label>1</label>
    </ligand>
</feature>
<comment type="catalytic activity">
    <reaction evidence="11">
        <text>Couples ATP hydrolysis with the unwinding of duplex DNA by translocating in the 3'-5' direction.</text>
        <dbReference type="EC" id="5.6.2.4"/>
    </reaction>
</comment>
<keyword evidence="4 11" id="KW-0547">Nucleotide-binding</keyword>
<feature type="binding site" evidence="11">
    <location>
        <position position="571"/>
    </location>
    <ligand>
        <name>Zn(2+)</name>
        <dbReference type="ChEBI" id="CHEBI:29105"/>
        <label>2</label>
    </ligand>
</feature>
<dbReference type="InterPro" id="IPR040498">
    <property type="entry name" value="PriA_CRR"/>
</dbReference>
<evidence type="ECO:0000256" key="8">
    <source>
        <dbReference type="ARBA" id="ARBA00022840"/>
    </source>
</evidence>
<dbReference type="PROSITE" id="PS51192">
    <property type="entry name" value="HELICASE_ATP_BIND_1"/>
    <property type="match status" value="1"/>
</dbReference>
<dbReference type="SUPFAM" id="SSF52540">
    <property type="entry name" value="P-loop containing nucleoside triphosphate hydrolases"/>
    <property type="match status" value="1"/>
</dbReference>
<protein>
    <recommendedName>
        <fullName evidence="11">Replication restart protein PriA</fullName>
    </recommendedName>
    <alternativeName>
        <fullName evidence="11">ATP-dependent DNA helicase PriA</fullName>
        <ecNumber evidence="11">5.6.2.4</ecNumber>
    </alternativeName>
    <alternativeName>
        <fullName evidence="11">DNA 3'-5' helicase PriA</fullName>
    </alternativeName>
</protein>
<evidence type="ECO:0000256" key="1">
    <source>
        <dbReference type="ARBA" id="ARBA00022515"/>
    </source>
</evidence>
<feature type="domain" description="Helicase C-terminal" evidence="13">
    <location>
        <begin position="579"/>
        <end position="734"/>
    </location>
</feature>
<evidence type="ECO:0000256" key="4">
    <source>
        <dbReference type="ARBA" id="ARBA00022741"/>
    </source>
</evidence>
<keyword evidence="9 11" id="KW-0238">DNA-binding</keyword>
<keyword evidence="1 11" id="KW-0639">Primosome</keyword>
<dbReference type="Pfam" id="PF17764">
    <property type="entry name" value="PriA_3primeBD"/>
    <property type="match status" value="1"/>
</dbReference>
<evidence type="ECO:0000256" key="3">
    <source>
        <dbReference type="ARBA" id="ARBA00022723"/>
    </source>
</evidence>
<dbReference type="Pfam" id="PF00270">
    <property type="entry name" value="DEAD"/>
    <property type="match status" value="1"/>
</dbReference>
<evidence type="ECO:0000256" key="5">
    <source>
        <dbReference type="ARBA" id="ARBA00022801"/>
    </source>
</evidence>
<feature type="binding site" evidence="11">
    <location>
        <position position="553"/>
    </location>
    <ligand>
        <name>Zn(2+)</name>
        <dbReference type="ChEBI" id="CHEBI:29105"/>
        <label>2</label>
    </ligand>
</feature>
<feature type="domain" description="Helicase ATP-binding" evidence="12">
    <location>
        <begin position="314"/>
        <end position="481"/>
    </location>
</feature>
<dbReference type="InterPro" id="IPR005259">
    <property type="entry name" value="PriA"/>
</dbReference>
<evidence type="ECO:0000259" key="12">
    <source>
        <dbReference type="PROSITE" id="PS51192"/>
    </source>
</evidence>
<evidence type="ECO:0000259" key="13">
    <source>
        <dbReference type="PROSITE" id="PS51194"/>
    </source>
</evidence>
<keyword evidence="5 11" id="KW-0378">Hydrolase</keyword>
<feature type="binding site" evidence="11">
    <location>
        <position position="574"/>
    </location>
    <ligand>
        <name>Zn(2+)</name>
        <dbReference type="ChEBI" id="CHEBI:29105"/>
        <label>2</label>
    </ligand>
</feature>
<dbReference type="EMBL" id="BAABJX010000001">
    <property type="protein sequence ID" value="GAA4820149.1"/>
    <property type="molecule type" value="Genomic_DNA"/>
</dbReference>
<dbReference type="Gene3D" id="3.40.50.300">
    <property type="entry name" value="P-loop containing nucleotide triphosphate hydrolases"/>
    <property type="match status" value="2"/>
</dbReference>
<dbReference type="CDD" id="cd17929">
    <property type="entry name" value="DEXHc_priA"/>
    <property type="match status" value="1"/>
</dbReference>
<keyword evidence="2 11" id="KW-0235">DNA replication</keyword>
<evidence type="ECO:0000313" key="14">
    <source>
        <dbReference type="EMBL" id="GAA4820149.1"/>
    </source>
</evidence>
<feature type="binding site" evidence="11">
    <location>
        <position position="556"/>
    </location>
    <ligand>
        <name>Zn(2+)</name>
        <dbReference type="ChEBI" id="CHEBI:29105"/>
        <label>2</label>
    </ligand>
</feature>
<keyword evidence="15" id="KW-1185">Reference proteome</keyword>
<evidence type="ECO:0000256" key="2">
    <source>
        <dbReference type="ARBA" id="ARBA00022705"/>
    </source>
</evidence>
<comment type="caution">
    <text evidence="14">The sequence shown here is derived from an EMBL/GenBank/DDBJ whole genome shotgun (WGS) entry which is preliminary data.</text>
</comment>
<sequence length="839" mass="96307">MSTTPLYVEVLLPVFVEGTFTYEVPPALQDKVQEGIRVLVEFGRRKIHTGIIWSITDEVPAYNAKPLEEILDDTPVVDHTQMRFWEWISQYYMCTLGEVMSAALPAGLKLSSQSNLQLNPERPVEEIIASTKLSKKALLLLHILKEKEHLPYDEVTDLLELSSPYRVIKELSDCGAIFLYETVKEKYQPKIRKRVRINPILLEEDGKAFVQLMDEMKAQKAKRKQYETLEHLLSLLPLDEDPTLNETGVIKKELVDSLPPALSASSLNTLIKNKILEEVEEVLSRLDDDTLSYQNIEGAHPLSEAQQQVESEIIDHFEEKDIVLLHGVTGSGKTEVYISLIQKVIDSGGQVLFLLPEIVLTAQMVSRLKKVFGNQLGVYHSRYSDRERVEIWKGVMEDRFQVIVGVRSSIFLPFSNLALVVVDEEHEVSFKQVDPAPHYNAKDAAMVLAKMHHARVVLGSATPSIETYYQAVKGNYGFCTLSKRHGQAQLPDIILVNQAEERKAKTMQQSLTSVMLEEITQRIQNQEQVIIFQNRRGYAPYILCHDCGWIPHCPHCAVSLTYHLYRNELKCHYCGHQEAVPKICVHCGSTAVETIGTGTQRLEEDLKELVENARVQRLDQDTSRNKYSYQRIIKDFEDQHIDILVGTQMVAKGLDFEHVSLVGVFDIDRIINFPDFRALERTYQILTQVSGRAGRKHLKGLVLIQTENTKQPIFTKVLRNDYQAFYREEIQDRERFFYPPFSRMIKVTIKAKEKQHSESVARLLHQSLVYKLGKQRVIGPQAPLINKIRNQYLTDIIIKFERNHSSPKKVKAVLRQSLEELKKNQLFRKTRIYIDVDPV</sequence>
<feature type="binding site" evidence="11">
    <location>
        <position position="547"/>
    </location>
    <ligand>
        <name>Zn(2+)</name>
        <dbReference type="ChEBI" id="CHEBI:29105"/>
        <label>1</label>
    </ligand>
</feature>
<keyword evidence="7 11" id="KW-0862">Zinc</keyword>
<feature type="binding site" evidence="11">
    <location>
        <position position="584"/>
    </location>
    <ligand>
        <name>Zn(2+)</name>
        <dbReference type="ChEBI" id="CHEBI:29105"/>
        <label>1</label>
    </ligand>
</feature>
<dbReference type="InterPro" id="IPR001650">
    <property type="entry name" value="Helicase_C-like"/>
</dbReference>
<evidence type="ECO:0000313" key="15">
    <source>
        <dbReference type="Proteomes" id="UP001500298"/>
    </source>
</evidence>
<proteinExistence type="inferred from homology"/>
<dbReference type="InterPro" id="IPR041222">
    <property type="entry name" value="PriA_3primeBD"/>
</dbReference>
<dbReference type="CDD" id="cd18804">
    <property type="entry name" value="SF2_C_priA"/>
    <property type="match status" value="1"/>
</dbReference>
<dbReference type="PANTHER" id="PTHR30580">
    <property type="entry name" value="PRIMOSOMAL PROTEIN N"/>
    <property type="match status" value="1"/>
</dbReference>
<dbReference type="PROSITE" id="PS51194">
    <property type="entry name" value="HELICASE_CTER"/>
    <property type="match status" value="1"/>
</dbReference>
<dbReference type="InterPro" id="IPR011545">
    <property type="entry name" value="DEAD/DEAH_box_helicase_dom"/>
</dbReference>
<dbReference type="EC" id="5.6.2.4" evidence="11"/>
<keyword evidence="3 11" id="KW-0479">Metal-binding</keyword>
<evidence type="ECO:0000256" key="11">
    <source>
        <dbReference type="HAMAP-Rule" id="MF_00983"/>
    </source>
</evidence>
<comment type="cofactor">
    <cofactor evidence="11">
        <name>Zn(2+)</name>
        <dbReference type="ChEBI" id="CHEBI:29105"/>
    </cofactor>
    <text evidence="11">Binds 2 zinc ions per subunit.</text>
</comment>
<dbReference type="InterPro" id="IPR014001">
    <property type="entry name" value="Helicase_ATP-bd"/>
</dbReference>
<reference evidence="15" key="1">
    <citation type="journal article" date="2019" name="Int. J. Syst. Evol. Microbiol.">
        <title>The Global Catalogue of Microorganisms (GCM) 10K type strain sequencing project: providing services to taxonomists for standard genome sequencing and annotation.</title>
        <authorList>
            <consortium name="The Broad Institute Genomics Platform"/>
            <consortium name="The Broad Institute Genome Sequencing Center for Infectious Disease"/>
            <person name="Wu L."/>
            <person name="Ma J."/>
        </authorList>
    </citation>
    <scope>NUCLEOTIDE SEQUENCE [LARGE SCALE GENOMIC DNA]</scope>
    <source>
        <strain evidence="15">JCM 18326</strain>
    </source>
</reference>
<dbReference type="Gene3D" id="3.40.1440.60">
    <property type="entry name" value="PriA, 3(prime) DNA-binding domain"/>
    <property type="match status" value="1"/>
</dbReference>
<comment type="function">
    <text evidence="11">Initiates the restart of stalled replication forks, which reloads the replicative helicase on sites other than the origin of replication. Recognizes and binds to abandoned replication forks and remodels them to uncover a helicase loading site. Promotes assembly of the primosome at these replication forks.</text>
</comment>